<proteinExistence type="predicted"/>
<evidence type="ECO:0000313" key="4">
    <source>
        <dbReference type="Proteomes" id="UP000216020"/>
    </source>
</evidence>
<dbReference type="SUPFAM" id="SSF51556">
    <property type="entry name" value="Metallo-dependent hydrolases"/>
    <property type="match status" value="1"/>
</dbReference>
<evidence type="ECO:0000313" key="3">
    <source>
        <dbReference type="EMBL" id="OZI34695.1"/>
    </source>
</evidence>
<dbReference type="InterPro" id="IPR052358">
    <property type="entry name" value="Aro_Compnd_Degr_Hydrolases"/>
</dbReference>
<dbReference type="InterPro" id="IPR006680">
    <property type="entry name" value="Amidohydro-rel"/>
</dbReference>
<keyword evidence="4" id="KW-1185">Reference proteome</keyword>
<name>A0A261SC06_9BORD</name>
<organism evidence="3 4">
    <name type="scientific">Bordetella genomosp. 10</name>
    <dbReference type="NCBI Taxonomy" id="1416804"/>
    <lineage>
        <taxon>Bacteria</taxon>
        <taxon>Pseudomonadati</taxon>
        <taxon>Pseudomonadota</taxon>
        <taxon>Betaproteobacteria</taxon>
        <taxon>Burkholderiales</taxon>
        <taxon>Alcaligenaceae</taxon>
        <taxon>Bordetella</taxon>
    </lineage>
</organism>
<reference evidence="4" key="1">
    <citation type="submission" date="2017-05" db="EMBL/GenBank/DDBJ databases">
        <title>Complete and WGS of Bordetella genogroups.</title>
        <authorList>
            <person name="Spilker T."/>
            <person name="Lipuma J."/>
        </authorList>
    </citation>
    <scope>NUCLEOTIDE SEQUENCE [LARGE SCALE GENOMIC DNA]</scope>
    <source>
        <strain evidence="4">AU16122</strain>
    </source>
</reference>
<dbReference type="RefSeq" id="WP_094853686.1">
    <property type="nucleotide sequence ID" value="NZ_NEVM01000002.1"/>
</dbReference>
<accession>A0A261SC06</accession>
<feature type="domain" description="Amidohydrolase-related" evidence="2">
    <location>
        <begin position="27"/>
        <end position="288"/>
    </location>
</feature>
<dbReference type="GO" id="GO:0016787">
    <property type="term" value="F:hydrolase activity"/>
    <property type="evidence" value="ECO:0007669"/>
    <property type="project" value="InterPro"/>
</dbReference>
<comment type="caution">
    <text evidence="3">The sequence shown here is derived from an EMBL/GenBank/DDBJ whole genome shotgun (WGS) entry which is preliminary data.</text>
</comment>
<sequence>METPLSLATPHPGPTGNPGAAPRIAAVDTHAHVFEQGLGLVAGRRYTPDYDARLDDYLGQLDANGMSHGVLVQPSFLGTDNSYLLDALALQPHRLRGVVVVDTDISDEALRDMAKAGVRGMRLNLMGRPTPALDSPPWRRLLERVTALGWHVEVHLPAARLAEVLPPLLQADCAIVVDHFGRPDPALGIDDPGFQYLIQQSATGRVWVKLSGAYRNWPPEQASALGREAACRLLDAYTPERLVWGSDWPHTEHRHIAYADTRRWLADWIDDPVVRRVLLVDTPARLFHILQ</sequence>
<dbReference type="Pfam" id="PF04909">
    <property type="entry name" value="Amidohydro_2"/>
    <property type="match status" value="1"/>
</dbReference>
<dbReference type="EMBL" id="NEVM01000002">
    <property type="protein sequence ID" value="OZI34695.1"/>
    <property type="molecule type" value="Genomic_DNA"/>
</dbReference>
<dbReference type="InterPro" id="IPR032466">
    <property type="entry name" value="Metal_Hydrolase"/>
</dbReference>
<dbReference type="PANTHER" id="PTHR35563">
    <property type="entry name" value="BARREL METAL-DEPENDENT HYDROLASE, PUTATIVE (AFU_ORTHOLOGUE AFUA_1G16240)-RELATED"/>
    <property type="match status" value="1"/>
</dbReference>
<feature type="region of interest" description="Disordered" evidence="1">
    <location>
        <begin position="1"/>
        <end position="20"/>
    </location>
</feature>
<gene>
    <name evidence="3" type="ORF">CAL29_14500</name>
</gene>
<protein>
    <recommendedName>
        <fullName evidence="2">Amidohydrolase-related domain-containing protein</fullName>
    </recommendedName>
</protein>
<evidence type="ECO:0000256" key="1">
    <source>
        <dbReference type="SAM" id="MobiDB-lite"/>
    </source>
</evidence>
<dbReference type="PANTHER" id="PTHR35563:SF2">
    <property type="entry name" value="BARREL METAL-DEPENDENT HYDROLASE, PUTATIVE (AFU_ORTHOLOGUE AFUA_1G16240)-RELATED"/>
    <property type="match status" value="1"/>
</dbReference>
<evidence type="ECO:0000259" key="2">
    <source>
        <dbReference type="Pfam" id="PF04909"/>
    </source>
</evidence>
<dbReference type="Proteomes" id="UP000216020">
    <property type="component" value="Unassembled WGS sequence"/>
</dbReference>
<dbReference type="AlphaFoldDB" id="A0A261SC06"/>
<dbReference type="Gene3D" id="3.20.20.140">
    <property type="entry name" value="Metal-dependent hydrolases"/>
    <property type="match status" value="1"/>
</dbReference>
<dbReference type="OrthoDB" id="9787654at2"/>